<evidence type="ECO:0000256" key="3">
    <source>
        <dbReference type="ARBA" id="ARBA00022475"/>
    </source>
</evidence>
<dbReference type="Pfam" id="PF00528">
    <property type="entry name" value="BPD_transp_1"/>
    <property type="match status" value="1"/>
</dbReference>
<evidence type="ECO:0000256" key="5">
    <source>
        <dbReference type="ARBA" id="ARBA00022989"/>
    </source>
</evidence>
<keyword evidence="3" id="KW-1003">Cell membrane</keyword>
<dbReference type="EMBL" id="JAKUDN010000002">
    <property type="protein sequence ID" value="MCP8352253.1"/>
    <property type="molecule type" value="Genomic_DNA"/>
</dbReference>
<evidence type="ECO:0000256" key="4">
    <source>
        <dbReference type="ARBA" id="ARBA00022692"/>
    </source>
</evidence>
<dbReference type="Proteomes" id="UP001320768">
    <property type="component" value="Unassembled WGS sequence"/>
</dbReference>
<evidence type="ECO:0000256" key="6">
    <source>
        <dbReference type="ARBA" id="ARBA00023136"/>
    </source>
</evidence>
<keyword evidence="4 7" id="KW-0812">Transmembrane</keyword>
<protein>
    <submittedName>
        <fullName evidence="9">ABC transporter permease subunit</fullName>
    </submittedName>
</protein>
<organism evidence="9 10">
    <name type="scientific">Candidatus Synchoanobacter obligatus</name>
    <dbReference type="NCBI Taxonomy" id="2919597"/>
    <lineage>
        <taxon>Bacteria</taxon>
        <taxon>Pseudomonadati</taxon>
        <taxon>Pseudomonadota</taxon>
        <taxon>Gammaproteobacteria</taxon>
        <taxon>Candidatus Comchoanobacterales</taxon>
        <taxon>Candidatus Comchoanobacteraceae</taxon>
        <taxon>Candidatus Synchoanobacter</taxon>
    </lineage>
</organism>
<dbReference type="SUPFAM" id="SSF161098">
    <property type="entry name" value="MetI-like"/>
    <property type="match status" value="1"/>
</dbReference>
<gene>
    <name evidence="9" type="ORF">MKS91_02995</name>
</gene>
<sequence length="273" mass="31185">MTQYLETDFGGDVPLKMDYQSPEGNILLKEAWVLNAPYPYGLSPDYKTPHHLESPSKSHWLGTNDIGQDILVYALHAAVLSSLTSLILTYLCLWSGSLLGVVAGLYGGSVDITIMWLKELCRSVPFAFLVILIPKHSFGLFMVLFTCTQWTKYAQLCRNKTYELCHQPFMLDASHNKMPLWQRYCQHILPHLSPLCRSQISYTWMNYLAMIESLAYFDIRMYPDLPSLGFLIQQSKMHPQAIWMMTACAIGFGMVGCFALYFSRQKEKDIPVP</sequence>
<dbReference type="RefSeq" id="WP_258569360.1">
    <property type="nucleotide sequence ID" value="NZ_JAKUDN010000002.1"/>
</dbReference>
<feature type="transmembrane region" description="Helical" evidence="7">
    <location>
        <begin position="123"/>
        <end position="145"/>
    </location>
</feature>
<dbReference type="PANTHER" id="PTHR43386:SF1">
    <property type="entry name" value="D,D-DIPEPTIDE TRANSPORT SYSTEM PERMEASE PROTEIN DDPC-RELATED"/>
    <property type="match status" value="1"/>
</dbReference>
<dbReference type="CDD" id="cd06261">
    <property type="entry name" value="TM_PBP2"/>
    <property type="match status" value="1"/>
</dbReference>
<dbReference type="PANTHER" id="PTHR43386">
    <property type="entry name" value="OLIGOPEPTIDE TRANSPORT SYSTEM PERMEASE PROTEIN APPC"/>
    <property type="match status" value="1"/>
</dbReference>
<keyword evidence="6 7" id="KW-0472">Membrane</keyword>
<comment type="subcellular location">
    <subcellularLocation>
        <location evidence="1">Cell membrane</location>
        <topology evidence="1">Multi-pass membrane protein</topology>
    </subcellularLocation>
</comment>
<feature type="transmembrane region" description="Helical" evidence="7">
    <location>
        <begin position="242"/>
        <end position="262"/>
    </location>
</feature>
<reference evidence="9 10" key="1">
    <citation type="journal article" date="2022" name="Nat. Microbiol.">
        <title>The microbiome of a bacterivorous marine choanoflagellate contains a resource-demanding obligate bacterial associate.</title>
        <authorList>
            <person name="Needham D.M."/>
            <person name="Poirier C."/>
            <person name="Bachy C."/>
            <person name="George E.E."/>
            <person name="Wilken S."/>
            <person name="Yung C.C.M."/>
            <person name="Limardo A.J."/>
            <person name="Morando M."/>
            <person name="Sudek L."/>
            <person name="Malmstrom R.R."/>
            <person name="Keeling P.J."/>
            <person name="Santoro A.E."/>
            <person name="Worden A.Z."/>
        </authorList>
    </citation>
    <scope>NUCLEOTIDE SEQUENCE [LARGE SCALE GENOMIC DNA]</scope>
    <source>
        <strain evidence="9 10">Comchoano-2</strain>
    </source>
</reference>
<dbReference type="InterPro" id="IPR000515">
    <property type="entry name" value="MetI-like"/>
</dbReference>
<evidence type="ECO:0000259" key="8">
    <source>
        <dbReference type="Pfam" id="PF00528"/>
    </source>
</evidence>
<evidence type="ECO:0000256" key="7">
    <source>
        <dbReference type="SAM" id="Phobius"/>
    </source>
</evidence>
<feature type="transmembrane region" description="Helical" evidence="7">
    <location>
        <begin position="204"/>
        <end position="222"/>
    </location>
</feature>
<dbReference type="InterPro" id="IPR035906">
    <property type="entry name" value="MetI-like_sf"/>
</dbReference>
<accession>A0ABT1L5U6</accession>
<keyword evidence="10" id="KW-1185">Reference proteome</keyword>
<name>A0ABT1L5U6_9GAMM</name>
<feature type="domain" description="ABC transmembrane type-1" evidence="8">
    <location>
        <begin position="96"/>
        <end position="252"/>
    </location>
</feature>
<dbReference type="InterPro" id="IPR050366">
    <property type="entry name" value="BP-dependent_transpt_permease"/>
</dbReference>
<evidence type="ECO:0000256" key="2">
    <source>
        <dbReference type="ARBA" id="ARBA00022448"/>
    </source>
</evidence>
<keyword evidence="2" id="KW-0813">Transport</keyword>
<proteinExistence type="predicted"/>
<evidence type="ECO:0000313" key="9">
    <source>
        <dbReference type="EMBL" id="MCP8352253.1"/>
    </source>
</evidence>
<comment type="caution">
    <text evidence="9">The sequence shown here is derived from an EMBL/GenBank/DDBJ whole genome shotgun (WGS) entry which is preliminary data.</text>
</comment>
<evidence type="ECO:0000256" key="1">
    <source>
        <dbReference type="ARBA" id="ARBA00004651"/>
    </source>
</evidence>
<keyword evidence="5 7" id="KW-1133">Transmembrane helix</keyword>
<evidence type="ECO:0000313" key="10">
    <source>
        <dbReference type="Proteomes" id="UP001320768"/>
    </source>
</evidence>